<dbReference type="RefSeq" id="WP_010860884.1">
    <property type="nucleotide sequence ID" value="NZ_KB933404.1"/>
</dbReference>
<evidence type="ECO:0000259" key="8">
    <source>
        <dbReference type="PROSITE" id="PS50111"/>
    </source>
</evidence>
<comment type="subcellular location">
    <subcellularLocation>
        <location evidence="1">Cell membrane</location>
    </subcellularLocation>
</comment>
<gene>
    <name evidence="10" type="ORF">H131_19907</name>
</gene>
<dbReference type="AlphaFoldDB" id="R7Z9V0"/>
<dbReference type="SMART" id="SM00304">
    <property type="entry name" value="HAMP"/>
    <property type="match status" value="1"/>
</dbReference>
<organism evidence="10 11">
    <name type="scientific">Lysinibacillus sphaericus OT4b.31</name>
    <dbReference type="NCBI Taxonomy" id="1285586"/>
    <lineage>
        <taxon>Bacteria</taxon>
        <taxon>Bacillati</taxon>
        <taxon>Bacillota</taxon>
        <taxon>Bacilli</taxon>
        <taxon>Bacillales</taxon>
        <taxon>Bacillaceae</taxon>
        <taxon>Lysinibacillus</taxon>
    </lineage>
</organism>
<dbReference type="EMBL" id="AQPX01000029">
    <property type="protein sequence ID" value="EON70736.1"/>
    <property type="molecule type" value="Genomic_DNA"/>
</dbReference>
<dbReference type="Gene3D" id="1.10.287.950">
    <property type="entry name" value="Methyl-accepting chemotaxis protein"/>
    <property type="match status" value="1"/>
</dbReference>
<feature type="domain" description="Methyl-accepting transducer" evidence="8">
    <location>
        <begin position="274"/>
        <end position="531"/>
    </location>
</feature>
<dbReference type="Proteomes" id="UP000013911">
    <property type="component" value="Unassembled WGS sequence"/>
</dbReference>
<dbReference type="Pfam" id="PF00015">
    <property type="entry name" value="MCPsignal"/>
    <property type="match status" value="1"/>
</dbReference>
<dbReference type="SMART" id="SM00283">
    <property type="entry name" value="MA"/>
    <property type="match status" value="1"/>
</dbReference>
<keyword evidence="2" id="KW-1003">Cell membrane</keyword>
<evidence type="ECO:0000256" key="7">
    <source>
        <dbReference type="SAM" id="Phobius"/>
    </source>
</evidence>
<dbReference type="SUPFAM" id="SSF58104">
    <property type="entry name" value="Methyl-accepting chemotaxis protein (MCP) signaling domain"/>
    <property type="match status" value="1"/>
</dbReference>
<evidence type="ECO:0000259" key="9">
    <source>
        <dbReference type="PROSITE" id="PS50885"/>
    </source>
</evidence>
<comment type="similarity">
    <text evidence="5">Belongs to the methyl-accepting chemotaxis (MCP) protein family.</text>
</comment>
<dbReference type="PANTHER" id="PTHR32089">
    <property type="entry name" value="METHYL-ACCEPTING CHEMOTAXIS PROTEIN MCPB"/>
    <property type="match status" value="1"/>
</dbReference>
<keyword evidence="7" id="KW-1133">Transmembrane helix</keyword>
<evidence type="ECO:0000313" key="10">
    <source>
        <dbReference type="EMBL" id="EON70736.1"/>
    </source>
</evidence>
<evidence type="ECO:0000256" key="4">
    <source>
        <dbReference type="ARBA" id="ARBA00023224"/>
    </source>
</evidence>
<evidence type="ECO:0000256" key="1">
    <source>
        <dbReference type="ARBA" id="ARBA00004236"/>
    </source>
</evidence>
<feature type="transmembrane region" description="Helical" evidence="7">
    <location>
        <begin position="6"/>
        <end position="27"/>
    </location>
</feature>
<evidence type="ECO:0000313" key="11">
    <source>
        <dbReference type="Proteomes" id="UP000013911"/>
    </source>
</evidence>
<dbReference type="InterPro" id="IPR004089">
    <property type="entry name" value="MCPsignal_dom"/>
</dbReference>
<dbReference type="Pfam" id="PF00672">
    <property type="entry name" value="HAMP"/>
    <property type="match status" value="1"/>
</dbReference>
<dbReference type="GO" id="GO:0007165">
    <property type="term" value="P:signal transduction"/>
    <property type="evidence" value="ECO:0007669"/>
    <property type="project" value="UniProtKB-KW"/>
</dbReference>
<dbReference type="CDD" id="cd06225">
    <property type="entry name" value="HAMP"/>
    <property type="match status" value="1"/>
</dbReference>
<keyword evidence="4 6" id="KW-0807">Transducer</keyword>
<feature type="domain" description="HAMP" evidence="9">
    <location>
        <begin position="202"/>
        <end position="255"/>
    </location>
</feature>
<keyword evidence="3 7" id="KW-0472">Membrane</keyword>
<comment type="caution">
    <text evidence="10">The sequence shown here is derived from an EMBL/GenBank/DDBJ whole genome shotgun (WGS) entry which is preliminary data.</text>
</comment>
<sequence length="560" mass="61146">MNFKSISTRIIFAFSIVVAVIVVYIAYNVSAISQNNTATEQIVDEELQLLITDYELASTIAVRIAAARGYVLSGEEKYKDIYTHNVERALDNEKKRLAISQSNEFQKFSELAKEWSSYVQKDVFDTYDQGNVELATKNLAAMDATATEIREGYEGLAEQRKQSINTVGTDMITAGERKQLTSVIVGIAIVVIAIFTALLSARRISKPIIILTKRMQRITEGDLSEPKLDVTTRDEVGQLTTATNTMSEILNRLLKHIQTVSNDVAAHSEELMQSATEVKGGTEQIVDTVTEIASGTEIQASNASDVATTMTEFTTQVTDVNRSSKEVNQYSQEVMHLTKEGKELMDASTQQMTTIDHIVKDAVNKVDNLSKQTQEISKLVAVIHDIAAQTNLLALNAAIEAARAGEQGKGFAVVADEVRKLAEQVSVSVDDITSIVEKIQYDSVIVTTSLESGYGEVEKGTTQIASTNETFNHIADAVYSMSTSIVTMSSKLEQVVQNTLNIHKSVDEIAAVSEQSAAGIQETSATIEQAASSMDEIKNSSVHLAEMAENLNGQISKFKL</sequence>
<evidence type="ECO:0000256" key="5">
    <source>
        <dbReference type="ARBA" id="ARBA00029447"/>
    </source>
</evidence>
<evidence type="ECO:0000256" key="2">
    <source>
        <dbReference type="ARBA" id="ARBA00022475"/>
    </source>
</evidence>
<dbReference type="CDD" id="cd11386">
    <property type="entry name" value="MCP_signal"/>
    <property type="match status" value="1"/>
</dbReference>
<dbReference type="HOGENOM" id="CLU_000445_107_27_9"/>
<dbReference type="GO" id="GO:0005886">
    <property type="term" value="C:plasma membrane"/>
    <property type="evidence" value="ECO:0007669"/>
    <property type="project" value="UniProtKB-SubCell"/>
</dbReference>
<dbReference type="PATRIC" id="fig|1285586.5.peg.4145"/>
<accession>R7Z9V0</accession>
<evidence type="ECO:0000256" key="3">
    <source>
        <dbReference type="ARBA" id="ARBA00023136"/>
    </source>
</evidence>
<dbReference type="InterPro" id="IPR003660">
    <property type="entry name" value="HAMP_dom"/>
</dbReference>
<protein>
    <submittedName>
        <fullName evidence="10">Methyl-accepting chemotaxis protein</fullName>
    </submittedName>
</protein>
<dbReference type="PROSITE" id="PS50885">
    <property type="entry name" value="HAMP"/>
    <property type="match status" value="1"/>
</dbReference>
<dbReference type="Gene3D" id="6.10.340.10">
    <property type="match status" value="1"/>
</dbReference>
<keyword evidence="7" id="KW-0812">Transmembrane</keyword>
<dbReference type="PANTHER" id="PTHR32089:SF114">
    <property type="entry name" value="METHYL-ACCEPTING CHEMOTAXIS PROTEIN MCPB"/>
    <property type="match status" value="1"/>
</dbReference>
<name>R7Z9V0_LYSSH</name>
<dbReference type="OrthoDB" id="2168386at2"/>
<dbReference type="eggNOG" id="COG0840">
    <property type="taxonomic scope" value="Bacteria"/>
</dbReference>
<feature type="transmembrane region" description="Helical" evidence="7">
    <location>
        <begin position="180"/>
        <end position="201"/>
    </location>
</feature>
<dbReference type="PROSITE" id="PS50111">
    <property type="entry name" value="CHEMOTAXIS_TRANSDUC_2"/>
    <property type="match status" value="1"/>
</dbReference>
<reference evidence="10 11" key="1">
    <citation type="submission" date="2013-04" db="EMBL/GenBank/DDBJ databases">
        <title>Draft genome of the heavy metal tolerant bacterium Lysinibacillus sphaericus strain OT4b.31.</title>
        <authorList>
            <person name="Pena-Montenegro T.D."/>
            <person name="Dussan J."/>
        </authorList>
    </citation>
    <scope>NUCLEOTIDE SEQUENCE [LARGE SCALE GENOMIC DNA]</scope>
    <source>
        <strain evidence="10 11">OT4b.31</strain>
    </source>
</reference>
<proteinExistence type="inferred from homology"/>
<evidence type="ECO:0000256" key="6">
    <source>
        <dbReference type="PROSITE-ProRule" id="PRU00284"/>
    </source>
</evidence>